<dbReference type="SUPFAM" id="SSF51658">
    <property type="entry name" value="Xylose isomerase-like"/>
    <property type="match status" value="1"/>
</dbReference>
<dbReference type="EMBL" id="RZGZ01000002">
    <property type="protein sequence ID" value="RUR01766.1"/>
    <property type="molecule type" value="Genomic_DNA"/>
</dbReference>
<dbReference type="PANTHER" id="PTHR12110">
    <property type="entry name" value="HYDROXYPYRUVATE ISOMERASE"/>
    <property type="match status" value="1"/>
</dbReference>
<dbReference type="InterPro" id="IPR036237">
    <property type="entry name" value="Xyl_isomerase-like_sf"/>
</dbReference>
<keyword evidence="2" id="KW-1185">Reference proteome</keyword>
<dbReference type="Proteomes" id="UP000274909">
    <property type="component" value="Unassembled WGS sequence"/>
</dbReference>
<dbReference type="PANTHER" id="PTHR12110:SF41">
    <property type="entry name" value="INOSOSE DEHYDRATASE"/>
    <property type="match status" value="1"/>
</dbReference>
<comment type="caution">
    <text evidence="1">The sequence shown here is derived from an EMBL/GenBank/DDBJ whole genome shotgun (WGS) entry which is preliminary data.</text>
</comment>
<organism evidence="1 2">
    <name type="scientific">Labedella endophytica</name>
    <dbReference type="NCBI Taxonomy" id="1523160"/>
    <lineage>
        <taxon>Bacteria</taxon>
        <taxon>Bacillati</taxon>
        <taxon>Actinomycetota</taxon>
        <taxon>Actinomycetes</taxon>
        <taxon>Micrococcales</taxon>
        <taxon>Microbacteriaceae</taxon>
        <taxon>Labedella</taxon>
    </lineage>
</organism>
<evidence type="ECO:0000313" key="1">
    <source>
        <dbReference type="EMBL" id="RUR01766.1"/>
    </source>
</evidence>
<dbReference type="Gene3D" id="3.20.20.150">
    <property type="entry name" value="Divalent-metal-dependent TIM barrel enzymes"/>
    <property type="match status" value="1"/>
</dbReference>
<dbReference type="OrthoDB" id="9798407at2"/>
<proteinExistence type="predicted"/>
<dbReference type="InterPro" id="IPR050312">
    <property type="entry name" value="IolE/XylAMocC-like"/>
</dbReference>
<reference evidence="1 2" key="1">
    <citation type="submission" date="2018-12" db="EMBL/GenBank/DDBJ databases">
        <authorList>
            <person name="Li F."/>
        </authorList>
    </citation>
    <scope>NUCLEOTIDE SEQUENCE [LARGE SCALE GENOMIC DNA]</scope>
    <source>
        <strain evidence="1 2">EGI 6500705</strain>
    </source>
</reference>
<dbReference type="RefSeq" id="WP_127049628.1">
    <property type="nucleotide sequence ID" value="NZ_RZGZ01000002.1"/>
</dbReference>
<sequence>MAVQIGIQLYSVRDALAADPEATLNALADLGFTRFEGANHRARTEDGIGFGIPADFLADIQRERGVEIIGCQINPLELDRLPQVLDFQEKIGNPRIGCDIEFYPYGDIEYVKRRAEFFNEVGRQCAERGMGFFYHNHFQEFQRFGDRTVYDMLLEYTDPELVAFELDTYWAYRGGADPLQLFRDHGDRFVMIHQKDFPKDHHQPLDVFDGVLAADATITMKTFDEVVKPDGFTEVGTGTLPIQEIIDAVDTLPNFKYVLLEQDYAPGLELDSVTISRDAFTRYANVDW</sequence>
<gene>
    <name evidence="1" type="ORF">ELQ94_09930</name>
</gene>
<dbReference type="AlphaFoldDB" id="A0A3S0VH25"/>
<evidence type="ECO:0000313" key="2">
    <source>
        <dbReference type="Proteomes" id="UP000274909"/>
    </source>
</evidence>
<name>A0A3S0VH25_9MICO</name>
<protein>
    <recommendedName>
        <fullName evidence="3">Sugar phosphate isomerase/epimerase</fullName>
    </recommendedName>
</protein>
<evidence type="ECO:0008006" key="3">
    <source>
        <dbReference type="Google" id="ProtNLM"/>
    </source>
</evidence>
<accession>A0A3S0VH25</accession>